<protein>
    <submittedName>
        <fullName evidence="2">Uncharacterized protein</fullName>
    </submittedName>
</protein>
<name>A0AAD1XNN3_EUPCR</name>
<evidence type="ECO:0000313" key="2">
    <source>
        <dbReference type="EMBL" id="CAI2375947.1"/>
    </source>
</evidence>
<accession>A0AAD1XNN3</accession>
<keyword evidence="3" id="KW-1185">Reference proteome</keyword>
<dbReference type="EMBL" id="CAMPGE010017468">
    <property type="protein sequence ID" value="CAI2375947.1"/>
    <property type="molecule type" value="Genomic_DNA"/>
</dbReference>
<dbReference type="AlphaFoldDB" id="A0AAD1XNN3"/>
<evidence type="ECO:0000313" key="3">
    <source>
        <dbReference type="Proteomes" id="UP001295684"/>
    </source>
</evidence>
<evidence type="ECO:0000256" key="1">
    <source>
        <dbReference type="SAM" id="MobiDB-lite"/>
    </source>
</evidence>
<sequence length="320" mass="36637">MGKTQSQEKLPSIVDTKQESKGSEGQNSIIHERSSKILVQPKAAEGPSHCLNQIALSMTDKKICSGLPLNSLSAYCEAKRIVEQKILQQSDERDLRVVTRLYEKTMDSKWEIDIAYDLMINNNRQSSRKLLKSLKSLTIDTIKVINASPKNKRILKNFLQNSFPRRVKDFTLLNQNKDSLLNEKYLRGVSNISHQITTNVTFTNFKISQSSLMRILSACRDKEEILFYSCHISVEKVPEFGHSLDGSTIKTMNFCNSQIVAFFKQEMDFCSLLNLIKGLSKSEDFRKSLSRILFSENIDKDKLEKILQELGFSKTYVIVY</sequence>
<reference evidence="2" key="1">
    <citation type="submission" date="2023-07" db="EMBL/GenBank/DDBJ databases">
        <authorList>
            <consortium name="AG Swart"/>
            <person name="Singh M."/>
            <person name="Singh A."/>
            <person name="Seah K."/>
            <person name="Emmerich C."/>
        </authorList>
    </citation>
    <scope>NUCLEOTIDE SEQUENCE</scope>
    <source>
        <strain evidence="2">DP1</strain>
    </source>
</reference>
<feature type="region of interest" description="Disordered" evidence="1">
    <location>
        <begin position="1"/>
        <end position="32"/>
    </location>
</feature>
<proteinExistence type="predicted"/>
<organism evidence="2 3">
    <name type="scientific">Euplotes crassus</name>
    <dbReference type="NCBI Taxonomy" id="5936"/>
    <lineage>
        <taxon>Eukaryota</taxon>
        <taxon>Sar</taxon>
        <taxon>Alveolata</taxon>
        <taxon>Ciliophora</taxon>
        <taxon>Intramacronucleata</taxon>
        <taxon>Spirotrichea</taxon>
        <taxon>Hypotrichia</taxon>
        <taxon>Euplotida</taxon>
        <taxon>Euplotidae</taxon>
        <taxon>Moneuplotes</taxon>
    </lineage>
</organism>
<gene>
    <name evidence="2" type="ORF">ECRASSUSDP1_LOCUS17315</name>
</gene>
<dbReference type="Proteomes" id="UP001295684">
    <property type="component" value="Unassembled WGS sequence"/>
</dbReference>
<comment type="caution">
    <text evidence="2">The sequence shown here is derived from an EMBL/GenBank/DDBJ whole genome shotgun (WGS) entry which is preliminary data.</text>
</comment>